<reference evidence="2 3" key="1">
    <citation type="journal article" date="2014" name="Genome Announc.">
        <title>Complete Genome Sequence of Mycoplasma ovis Strain Michigan, a Hemoplasma of Sheep with Two Distinct 16S rRNA Genes.</title>
        <authorList>
            <person name="Deshuillers P.L."/>
            <person name="Santos A.P."/>
            <person name="do Nascimento N.C."/>
            <person name="Hampel J.A."/>
            <person name="Bergin I.L."/>
            <person name="Dyson M.C."/>
            <person name="Messick J.B."/>
        </authorList>
    </citation>
    <scope>NUCLEOTIDE SEQUENCE [LARGE SCALE GENOMIC DNA]</scope>
    <source>
        <strain evidence="2 3">Michigan</strain>
    </source>
</reference>
<name>A0ABN4BM64_9MOLU</name>
<organism evidence="2 3">
    <name type="scientific">Mycoplasma ovis str. Michigan</name>
    <dbReference type="NCBI Taxonomy" id="1415773"/>
    <lineage>
        <taxon>Bacteria</taxon>
        <taxon>Bacillati</taxon>
        <taxon>Mycoplasmatota</taxon>
        <taxon>Mollicutes</taxon>
        <taxon>Mycoplasmataceae</taxon>
        <taxon>Mycoplasma</taxon>
    </lineage>
</organism>
<proteinExistence type="predicted"/>
<dbReference type="Proteomes" id="UP000018745">
    <property type="component" value="Chromosome"/>
</dbReference>
<feature type="region of interest" description="Disordered" evidence="1">
    <location>
        <begin position="26"/>
        <end position="68"/>
    </location>
</feature>
<protein>
    <submittedName>
        <fullName evidence="2">Uncharacterized protein</fullName>
    </submittedName>
</protein>
<feature type="compositionally biased region" description="Basic and acidic residues" evidence="1">
    <location>
        <begin position="59"/>
        <end position="68"/>
    </location>
</feature>
<accession>A0ABN4BM64</accession>
<dbReference type="RefSeq" id="WP_024071350.1">
    <property type="nucleotide sequence ID" value="NC_023062.1"/>
</dbReference>
<gene>
    <name evidence="2" type="ORF">OVS_02905</name>
</gene>
<evidence type="ECO:0000256" key="1">
    <source>
        <dbReference type="SAM" id="MobiDB-lite"/>
    </source>
</evidence>
<evidence type="ECO:0000313" key="3">
    <source>
        <dbReference type="Proteomes" id="UP000018745"/>
    </source>
</evidence>
<keyword evidence="3" id="KW-1185">Reference proteome</keyword>
<feature type="compositionally biased region" description="Low complexity" evidence="1">
    <location>
        <begin position="31"/>
        <end position="42"/>
    </location>
</feature>
<dbReference type="EMBL" id="CP006935">
    <property type="protein sequence ID" value="AHC40371.1"/>
    <property type="molecule type" value="Genomic_DNA"/>
</dbReference>
<evidence type="ECO:0000313" key="2">
    <source>
        <dbReference type="EMBL" id="AHC40371.1"/>
    </source>
</evidence>
<sequence length="68" mass="7431">MNIFFKLFSVVGLVGTIGGATYLAKQDYTNRSSATTSRSSGSKNGQTVDIKRQPTMGEEPEKKEEKSQ</sequence>